<dbReference type="InterPro" id="IPR044893">
    <property type="entry name" value="RNA_pol_Rpb1_clamp_domain"/>
</dbReference>
<evidence type="ECO:0000256" key="13">
    <source>
        <dbReference type="SAM" id="MobiDB-lite"/>
    </source>
</evidence>
<feature type="compositionally biased region" description="Acidic residues" evidence="13">
    <location>
        <begin position="1411"/>
        <end position="1427"/>
    </location>
</feature>
<evidence type="ECO:0000256" key="1">
    <source>
        <dbReference type="ARBA" id="ARBA00004123"/>
    </source>
</evidence>
<dbReference type="GO" id="GO:0042790">
    <property type="term" value="P:nucleolar large rRNA transcription by RNA polymerase I"/>
    <property type="evidence" value="ECO:0000318"/>
    <property type="project" value="GO_Central"/>
</dbReference>
<feature type="region of interest" description="Disordered" evidence="13">
    <location>
        <begin position="1332"/>
        <end position="1456"/>
    </location>
</feature>
<reference evidence="16" key="2">
    <citation type="submission" date="2025-08" db="UniProtKB">
        <authorList>
            <consortium name="RefSeq"/>
        </authorList>
    </citation>
    <scope>IDENTIFICATION</scope>
    <source>
        <tissue evidence="16">Leaf</tissue>
    </source>
</reference>
<dbReference type="Gene3D" id="2.40.40.20">
    <property type="match status" value="1"/>
</dbReference>
<dbReference type="Gene3D" id="1.10.274.100">
    <property type="entry name" value="RNA polymerase Rpb1, domain 3"/>
    <property type="match status" value="1"/>
</dbReference>
<dbReference type="InterPro" id="IPR000722">
    <property type="entry name" value="RNA_pol_asu"/>
</dbReference>
<dbReference type="InterPro" id="IPR006592">
    <property type="entry name" value="RNA_pol_N"/>
</dbReference>
<feature type="region of interest" description="Disordered" evidence="13">
    <location>
        <begin position="226"/>
        <end position="258"/>
    </location>
</feature>
<evidence type="ECO:0000313" key="15">
    <source>
        <dbReference type="Proteomes" id="UP000813463"/>
    </source>
</evidence>
<keyword evidence="10" id="KW-0539">Nucleus</keyword>
<dbReference type="Proteomes" id="UP000813463">
    <property type="component" value="Chromosome 1"/>
</dbReference>
<evidence type="ECO:0000256" key="4">
    <source>
        <dbReference type="ARBA" id="ARBA00022679"/>
    </source>
</evidence>
<dbReference type="SUPFAM" id="SSF64484">
    <property type="entry name" value="beta and beta-prime subunits of DNA dependent RNA-polymerase"/>
    <property type="match status" value="1"/>
</dbReference>
<name>A0A9R0K125_SPIOL</name>
<organism evidence="15 16">
    <name type="scientific">Spinacia oleracea</name>
    <name type="common">Spinach</name>
    <dbReference type="NCBI Taxonomy" id="3562"/>
    <lineage>
        <taxon>Eukaryota</taxon>
        <taxon>Viridiplantae</taxon>
        <taxon>Streptophyta</taxon>
        <taxon>Embryophyta</taxon>
        <taxon>Tracheophyta</taxon>
        <taxon>Spermatophyta</taxon>
        <taxon>Magnoliopsida</taxon>
        <taxon>eudicotyledons</taxon>
        <taxon>Gunneridae</taxon>
        <taxon>Pentapetalae</taxon>
        <taxon>Caryophyllales</taxon>
        <taxon>Chenopodiaceae</taxon>
        <taxon>Chenopodioideae</taxon>
        <taxon>Anserineae</taxon>
        <taxon>Spinacia</taxon>
    </lineage>
</organism>
<evidence type="ECO:0000256" key="11">
    <source>
        <dbReference type="ARBA" id="ARBA00048552"/>
    </source>
</evidence>
<dbReference type="OrthoDB" id="270392at2759"/>
<feature type="domain" description="RNA polymerase N-terminal" evidence="14">
    <location>
        <begin position="315"/>
        <end position="632"/>
    </location>
</feature>
<feature type="region of interest" description="Disordered" evidence="13">
    <location>
        <begin position="139"/>
        <end position="159"/>
    </location>
</feature>
<evidence type="ECO:0000256" key="2">
    <source>
        <dbReference type="ARBA" id="ARBA00006460"/>
    </source>
</evidence>
<dbReference type="InterPro" id="IPR045867">
    <property type="entry name" value="DNA-dir_RpoC_beta_prime"/>
</dbReference>
<feature type="compositionally biased region" description="Acidic residues" evidence="13">
    <location>
        <begin position="1385"/>
        <end position="1399"/>
    </location>
</feature>
<dbReference type="FunFam" id="1.10.150.390:FF:000005">
    <property type="entry name" value="DNA-directed RNA polymerase subunit"/>
    <property type="match status" value="1"/>
</dbReference>
<dbReference type="EC" id="2.7.7.6" evidence="12"/>
<comment type="similarity">
    <text evidence="2 12">Belongs to the RNA polymerase beta' chain family.</text>
</comment>
<dbReference type="Pfam" id="PF04983">
    <property type="entry name" value="RNA_pol_Rpb1_3"/>
    <property type="match status" value="1"/>
</dbReference>
<dbReference type="InterPro" id="IPR038120">
    <property type="entry name" value="Rpb1_funnel_sf"/>
</dbReference>
<dbReference type="InterPro" id="IPR007066">
    <property type="entry name" value="RNA_pol_Rpb1_3"/>
</dbReference>
<dbReference type="Gene3D" id="6.10.250.2940">
    <property type="match status" value="1"/>
</dbReference>
<dbReference type="Pfam" id="PF04997">
    <property type="entry name" value="RNA_pol_Rpb1_1"/>
    <property type="match status" value="1"/>
</dbReference>
<keyword evidence="9 12" id="KW-0804">Transcription</keyword>
<gene>
    <name evidence="16" type="primary">LOC110793948</name>
</gene>
<sequence length="1677" mass="187999">MDQITEVATETVVAVHFGVMTDEEIQKLSVVKITNRNILNMVGRPEPGGLSDPALGPSDDHSLCKTCGHRTFYCPGHFGHIDLVSLIYHPLLFDMLYRVLQNTCLACYHFKAPQEEVEMCIGKLNLIMKGDIVGARELGERPDDIDNSPPLDELSEGSNHQRGWTSFQLTEALSVLKSFLKRRPPKCNNCKAKNPPITKPTFGWFHMGGLNDNNIKQNIIRGHKLDGPFAEGDDDTSISEVEDDDAGQKASNRQRKKKDDLQLEFSKWKKPRSLLPTEVRGIVERLWENEAQFCSFICDIQQHQGFPSQKKAAFMMFFLKTLLVSPTKFRPPSKGGELVMEHSETVLLSKILDSNISLANAYEQHAEHNFILSRWMNLQQSVNFLFNSKNAAGPGQKDIASGICQLLEKKEGMFRQKMMGKRVNFACRSVISPDPYLAVNEIGIPPVFALKLTYPERVTPWNVTSLRQAIVNGPEIHPGATHYVDKITSKLPLIRKSRFSFARKLPSSRGVTTQHGKIFSNDCEGKVVLRHIRNGDIVLVNRQPTLHKPSIIALKVRVLPGEKTIRFHYANCDSFNADFDGDEINVHFPQDEISRAEGYNIVNANNQYIVPTRGDPKRALIQDHIVGAVLLTKRDTFLTLEEFNELLYMSGVGSYGASSFNANSGKKISVVDAEYVIQAYPPAIVRPKRLWTGKQVITAILNHITRDSLPFTAKKRAKIAREYFGKDESKSKNVEILSTADEVSQKKKKKSRTSKKEVVGDSAKSIRKDSEEKIESGMEKRMKGNSSHSIDEDIVFVYKNELVQGIIDKEQFGKYGLVHTVQEMYGANAAGNLLSVLSRVLTAFLQMHGFTCGVQDLLMEQPYDIKRRSLLDVCLNCGEEVHQQFIGHEKKHLDFLGMQIEIEKAIRRNGESGIALLDGMMRSKLNTLSSKVTKLFPEGLIKPFRKNCLSLMTLSGAKGGTFNFQQISLLLGQQELEGKRVPRMVSGKTLPCFVPWDCSARAGGFISDRYLTGLRPQEFYFHCMAGREGLVDTAVKTSRSGYLQRCLIKNLECLTVQYDYTVRDADGSIVQFRYGEDGVDVHQKNYMQEFEALALNQSLIVSKSPLSHTNDACLSTYVEEDNEVPNQLAKEAKEFFYNHALATDFQRTQPKGHLNFSKLVKNKYYKSLAQPGEPVGIIAAQSVGEPSTQMTLNTFHHAGRGEMNVTLGIPRLQEILMTASKAIKTPTMTCPLLKCKAKDDAEQLAAKLKRIKIADLIEKMEVSVVPFAIKKHEICSIYKLKIKLYDPELYPPHTDITLEDCHNTLIHDYMREMEAALKSHLLLLSRICGIKSDSQPKDSDEMDEAGFGSKSQTEGDDDGGDDDDEDDEEGGDQSSKTRKRKEQTTDEVDYEGDSEDEVEEGNHVSERENEVELGEDKDEDEDEDEDGKESLEQPSGPDSQEQKEKPETRQRKTSDDDKAIYVNCDELYFEVHFKLSGESHILMAQIAEKTAKKVYVKTAGKIEQCKVVELHLDDSGKGGIPMLRKGKESRAALQTAGVDFAAFWNMQDELDVKLISSNDVYAMLSTYGVEAARATIITEIFTVFGHYGVTVDMRHLTLIADYMTHTGSYRALSRSGGIIESISPFSKMSYETASKFLTYAAAHGEVDNLETPSARICLGLPAKVGTGCFDLMHDFDV</sequence>
<dbReference type="Pfam" id="PF00623">
    <property type="entry name" value="RNA_pol_Rpb1_2"/>
    <property type="match status" value="1"/>
</dbReference>
<feature type="compositionally biased region" description="Acidic residues" evidence="13">
    <location>
        <begin position="1354"/>
        <end position="1371"/>
    </location>
</feature>
<evidence type="ECO:0000259" key="14">
    <source>
        <dbReference type="SMART" id="SM00663"/>
    </source>
</evidence>
<dbReference type="Gene3D" id="1.10.150.390">
    <property type="match status" value="1"/>
</dbReference>
<feature type="compositionally biased region" description="Basic and acidic residues" evidence="13">
    <location>
        <begin position="754"/>
        <end position="782"/>
    </location>
</feature>
<dbReference type="GO" id="GO:0046872">
    <property type="term" value="F:metal ion binding"/>
    <property type="evidence" value="ECO:0007669"/>
    <property type="project" value="UniProtKB-KW"/>
</dbReference>
<keyword evidence="7" id="KW-0862">Zinc</keyword>
<accession>A0A9R0K125</accession>
<comment type="function">
    <text evidence="12">DNA-dependent RNA polymerase catalyzes the transcription of DNA into RNA using the four ribonucleoside triphosphates as substrates.</text>
</comment>
<dbReference type="GeneID" id="110793948"/>
<evidence type="ECO:0000256" key="12">
    <source>
        <dbReference type="RuleBase" id="RU004279"/>
    </source>
</evidence>
<dbReference type="SMART" id="SM00663">
    <property type="entry name" value="RPOLA_N"/>
    <property type="match status" value="1"/>
</dbReference>
<dbReference type="InterPro" id="IPR007080">
    <property type="entry name" value="RNA_pol_Rpb1_1"/>
</dbReference>
<dbReference type="KEGG" id="soe:110793948"/>
<dbReference type="InterPro" id="IPR015699">
    <property type="entry name" value="DNA-dir_RNA_pol1_lsu_N"/>
</dbReference>
<keyword evidence="4 12" id="KW-0808">Transferase</keyword>
<dbReference type="Pfam" id="PF04998">
    <property type="entry name" value="RNA_pol_Rpb1_5"/>
    <property type="match status" value="1"/>
</dbReference>
<evidence type="ECO:0000313" key="16">
    <source>
        <dbReference type="RefSeq" id="XP_021854576.1"/>
    </source>
</evidence>
<dbReference type="Pfam" id="PF05000">
    <property type="entry name" value="RNA_pol_Rpb1_4"/>
    <property type="match status" value="1"/>
</dbReference>
<evidence type="ECO:0000256" key="9">
    <source>
        <dbReference type="ARBA" id="ARBA00023163"/>
    </source>
</evidence>
<dbReference type="Gene3D" id="4.10.860.120">
    <property type="entry name" value="RNA polymerase II, clamp domain"/>
    <property type="match status" value="1"/>
</dbReference>
<dbReference type="Gene3D" id="6.20.50.80">
    <property type="match status" value="1"/>
</dbReference>
<keyword evidence="15" id="KW-1185">Reference proteome</keyword>
<dbReference type="GO" id="GO:0003677">
    <property type="term" value="F:DNA binding"/>
    <property type="evidence" value="ECO:0007669"/>
    <property type="project" value="InterPro"/>
</dbReference>
<evidence type="ECO:0000256" key="8">
    <source>
        <dbReference type="ARBA" id="ARBA00022842"/>
    </source>
</evidence>
<comment type="catalytic activity">
    <reaction evidence="11 12">
        <text>RNA(n) + a ribonucleoside 5'-triphosphate = RNA(n+1) + diphosphate</text>
        <dbReference type="Rhea" id="RHEA:21248"/>
        <dbReference type="Rhea" id="RHEA-COMP:14527"/>
        <dbReference type="Rhea" id="RHEA-COMP:17342"/>
        <dbReference type="ChEBI" id="CHEBI:33019"/>
        <dbReference type="ChEBI" id="CHEBI:61557"/>
        <dbReference type="ChEBI" id="CHEBI:140395"/>
        <dbReference type="EC" id="2.7.7.6"/>
    </reaction>
</comment>
<dbReference type="InterPro" id="IPR042102">
    <property type="entry name" value="RNA_pol_Rpb1_3_sf"/>
</dbReference>
<keyword evidence="3 12" id="KW-0240">DNA-directed RNA polymerase</keyword>
<dbReference type="Gene3D" id="1.10.132.30">
    <property type="match status" value="1"/>
</dbReference>
<feature type="compositionally biased region" description="Basic and acidic residues" evidence="13">
    <location>
        <begin position="1440"/>
        <end position="1456"/>
    </location>
</feature>
<protein>
    <recommendedName>
        <fullName evidence="12">DNA-directed RNA polymerase subunit</fullName>
        <ecNumber evidence="12">2.7.7.6</ecNumber>
    </recommendedName>
</protein>
<dbReference type="Gene3D" id="3.30.1490.180">
    <property type="entry name" value="RNA polymerase ii"/>
    <property type="match status" value="1"/>
</dbReference>
<evidence type="ECO:0000256" key="10">
    <source>
        <dbReference type="ARBA" id="ARBA00023242"/>
    </source>
</evidence>
<dbReference type="GO" id="GO:0003899">
    <property type="term" value="F:DNA-directed RNA polymerase activity"/>
    <property type="evidence" value="ECO:0007669"/>
    <property type="project" value="UniProtKB-EC"/>
</dbReference>
<keyword evidence="5 12" id="KW-0548">Nucleotidyltransferase</keyword>
<dbReference type="CDD" id="cd01435">
    <property type="entry name" value="RNAP_I_RPA1_N"/>
    <property type="match status" value="1"/>
</dbReference>
<proteinExistence type="inferred from homology"/>
<dbReference type="CDD" id="cd02735">
    <property type="entry name" value="RNAP_I_Rpa1_C"/>
    <property type="match status" value="1"/>
</dbReference>
<keyword evidence="6" id="KW-0479">Metal-binding</keyword>
<dbReference type="PANTHER" id="PTHR19376:SF11">
    <property type="entry name" value="DNA-DIRECTED RNA POLYMERASE I SUBUNIT RPA1"/>
    <property type="match status" value="1"/>
</dbReference>
<dbReference type="InterPro" id="IPR047107">
    <property type="entry name" value="DNA-dir_RNA_pol1_lsu_C"/>
</dbReference>
<feature type="region of interest" description="Disordered" evidence="13">
    <location>
        <begin position="740"/>
        <end position="786"/>
    </location>
</feature>
<feature type="compositionally biased region" description="Acidic residues" evidence="13">
    <location>
        <begin position="231"/>
        <end position="245"/>
    </location>
</feature>
<evidence type="ECO:0000256" key="7">
    <source>
        <dbReference type="ARBA" id="ARBA00022833"/>
    </source>
</evidence>
<keyword evidence="8" id="KW-0460">Magnesium</keyword>
<dbReference type="GO" id="GO:0005736">
    <property type="term" value="C:RNA polymerase I complex"/>
    <property type="evidence" value="ECO:0000318"/>
    <property type="project" value="GO_Central"/>
</dbReference>
<evidence type="ECO:0000256" key="5">
    <source>
        <dbReference type="ARBA" id="ARBA00022695"/>
    </source>
</evidence>
<feature type="compositionally biased region" description="Basic and acidic residues" evidence="13">
    <location>
        <begin position="1400"/>
        <end position="1410"/>
    </location>
</feature>
<dbReference type="PANTHER" id="PTHR19376">
    <property type="entry name" value="DNA-DIRECTED RNA POLYMERASE"/>
    <property type="match status" value="1"/>
</dbReference>
<evidence type="ECO:0000256" key="6">
    <source>
        <dbReference type="ARBA" id="ARBA00022723"/>
    </source>
</evidence>
<comment type="subcellular location">
    <subcellularLocation>
        <location evidence="1">Nucleus</location>
    </subcellularLocation>
</comment>
<evidence type="ECO:0000256" key="3">
    <source>
        <dbReference type="ARBA" id="ARBA00022478"/>
    </source>
</evidence>
<dbReference type="Gene3D" id="3.30.70.2850">
    <property type="match status" value="1"/>
</dbReference>
<reference evidence="15" key="1">
    <citation type="journal article" date="2021" name="Nat. Commun.">
        <title>Genomic analyses provide insights into spinach domestication and the genetic basis of agronomic traits.</title>
        <authorList>
            <person name="Cai X."/>
            <person name="Sun X."/>
            <person name="Xu C."/>
            <person name="Sun H."/>
            <person name="Wang X."/>
            <person name="Ge C."/>
            <person name="Zhang Z."/>
            <person name="Wang Q."/>
            <person name="Fei Z."/>
            <person name="Jiao C."/>
            <person name="Wang Q."/>
        </authorList>
    </citation>
    <scope>NUCLEOTIDE SEQUENCE [LARGE SCALE GENOMIC DNA]</scope>
    <source>
        <strain evidence="15">cv. Varoflay</strain>
    </source>
</reference>
<dbReference type="InterPro" id="IPR007081">
    <property type="entry name" value="RNA_pol_Rpb1_5"/>
</dbReference>
<dbReference type="RefSeq" id="XP_021854576.1">
    <property type="nucleotide sequence ID" value="XM_021998884.2"/>
</dbReference>
<dbReference type="InterPro" id="IPR007083">
    <property type="entry name" value="RNA_pol_Rpb1_4"/>
</dbReference>